<dbReference type="Pfam" id="PF00400">
    <property type="entry name" value="WD40"/>
    <property type="match status" value="8"/>
</dbReference>
<feature type="repeat" description="WD" evidence="3">
    <location>
        <begin position="696"/>
        <end position="737"/>
    </location>
</feature>
<keyword evidence="2" id="KW-0677">Repeat</keyword>
<organism evidence="6">
    <name type="scientific">Eremomyces bilateralis CBS 781.70</name>
    <dbReference type="NCBI Taxonomy" id="1392243"/>
    <lineage>
        <taxon>Eukaryota</taxon>
        <taxon>Fungi</taxon>
        <taxon>Dikarya</taxon>
        <taxon>Ascomycota</taxon>
        <taxon>Pezizomycotina</taxon>
        <taxon>Dothideomycetes</taxon>
        <taxon>Dothideomycetes incertae sedis</taxon>
        <taxon>Eremomycetales</taxon>
        <taxon>Eremomycetaceae</taxon>
        <taxon>Eremomyces</taxon>
    </lineage>
</organism>
<dbReference type="InterPro" id="IPR019775">
    <property type="entry name" value="WD40_repeat_CS"/>
</dbReference>
<evidence type="ECO:0000313" key="6">
    <source>
        <dbReference type="EMBL" id="KAF1816372.1"/>
    </source>
</evidence>
<dbReference type="Proteomes" id="UP000504638">
    <property type="component" value="Unplaced"/>
</dbReference>
<dbReference type="OrthoDB" id="674604at2759"/>
<reference evidence="8" key="3">
    <citation type="submission" date="2025-04" db="UniProtKB">
        <authorList>
            <consortium name="RefSeq"/>
        </authorList>
    </citation>
    <scope>IDENTIFICATION</scope>
    <source>
        <strain evidence="8">CBS 781.70</strain>
    </source>
</reference>
<dbReference type="InterPro" id="IPR020472">
    <property type="entry name" value="WD40_PAC1"/>
</dbReference>
<dbReference type="Pfam" id="PF24883">
    <property type="entry name" value="NPHP3_N"/>
    <property type="match status" value="1"/>
</dbReference>
<dbReference type="InterPro" id="IPR027417">
    <property type="entry name" value="P-loop_NTPase"/>
</dbReference>
<feature type="repeat" description="WD" evidence="3">
    <location>
        <begin position="906"/>
        <end position="947"/>
    </location>
</feature>
<dbReference type="PANTHER" id="PTHR44129">
    <property type="entry name" value="WD REPEAT-CONTAINING PROTEIN POP1"/>
    <property type="match status" value="1"/>
</dbReference>
<dbReference type="InterPro" id="IPR050349">
    <property type="entry name" value="WD_LIS1/nudF_dynein_reg"/>
</dbReference>
<feature type="domain" description="Nephrocystin 3-like N-terminal" evidence="5">
    <location>
        <begin position="73"/>
        <end position="234"/>
    </location>
</feature>
<feature type="repeat" description="WD" evidence="3">
    <location>
        <begin position="948"/>
        <end position="989"/>
    </location>
</feature>
<feature type="region of interest" description="Disordered" evidence="4">
    <location>
        <begin position="337"/>
        <end position="358"/>
    </location>
</feature>
<dbReference type="InterPro" id="IPR036322">
    <property type="entry name" value="WD40_repeat_dom_sf"/>
</dbReference>
<protein>
    <recommendedName>
        <fullName evidence="5">Nephrocystin 3-like N-terminal domain-containing protein</fullName>
    </recommendedName>
</protein>
<dbReference type="Gene3D" id="2.130.10.10">
    <property type="entry name" value="YVTN repeat-like/Quinoprotein amine dehydrogenase"/>
    <property type="match status" value="6"/>
</dbReference>
<dbReference type="RefSeq" id="XP_033538003.1">
    <property type="nucleotide sequence ID" value="XM_033678625.1"/>
</dbReference>
<dbReference type="PROSITE" id="PS00678">
    <property type="entry name" value="WD_REPEATS_1"/>
    <property type="match status" value="6"/>
</dbReference>
<reference evidence="8" key="2">
    <citation type="submission" date="2020-04" db="EMBL/GenBank/DDBJ databases">
        <authorList>
            <consortium name="NCBI Genome Project"/>
        </authorList>
    </citation>
    <scope>NUCLEOTIDE SEQUENCE</scope>
    <source>
        <strain evidence="8">CBS 781.70</strain>
    </source>
</reference>
<name>A0A6G1GEB9_9PEZI</name>
<dbReference type="SMART" id="SM00320">
    <property type="entry name" value="WD40"/>
    <property type="match status" value="13"/>
</dbReference>
<dbReference type="PROSITE" id="PS50294">
    <property type="entry name" value="WD_REPEATS_REGION"/>
    <property type="match status" value="12"/>
</dbReference>
<feature type="repeat" description="WD" evidence="3">
    <location>
        <begin position="738"/>
        <end position="779"/>
    </location>
</feature>
<dbReference type="InterPro" id="IPR015943">
    <property type="entry name" value="WD40/YVTN_repeat-like_dom_sf"/>
</dbReference>
<dbReference type="InterPro" id="IPR001680">
    <property type="entry name" value="WD40_rpt"/>
</dbReference>
<dbReference type="CDD" id="cd00200">
    <property type="entry name" value="WD40"/>
    <property type="match status" value="2"/>
</dbReference>
<proteinExistence type="predicted"/>
<keyword evidence="1 3" id="KW-0853">WD repeat</keyword>
<dbReference type="GeneID" id="54419195"/>
<feature type="repeat" description="WD" evidence="3">
    <location>
        <begin position="990"/>
        <end position="1031"/>
    </location>
</feature>
<accession>A0A6G1GEB9</accession>
<feature type="repeat" description="WD" evidence="3">
    <location>
        <begin position="864"/>
        <end position="905"/>
    </location>
</feature>
<dbReference type="PROSITE" id="PS50082">
    <property type="entry name" value="WD_REPEATS_2"/>
    <property type="match status" value="13"/>
</dbReference>
<dbReference type="Pfam" id="PF25173">
    <property type="entry name" value="Beta-prop_WDR3_1st"/>
    <property type="match status" value="1"/>
</dbReference>
<feature type="repeat" description="WD" evidence="3">
    <location>
        <begin position="822"/>
        <end position="863"/>
    </location>
</feature>
<feature type="repeat" description="WD" evidence="3">
    <location>
        <begin position="789"/>
        <end position="821"/>
    </location>
</feature>
<feature type="repeat" description="WD" evidence="3">
    <location>
        <begin position="654"/>
        <end position="695"/>
    </location>
</feature>
<dbReference type="EMBL" id="ML975150">
    <property type="protein sequence ID" value="KAF1816372.1"/>
    <property type="molecule type" value="Genomic_DNA"/>
</dbReference>
<evidence type="ECO:0000259" key="5">
    <source>
        <dbReference type="Pfam" id="PF24883"/>
    </source>
</evidence>
<feature type="repeat" description="WD" evidence="3">
    <location>
        <begin position="1074"/>
        <end position="1115"/>
    </location>
</feature>
<dbReference type="InterPro" id="IPR056884">
    <property type="entry name" value="NPHP3-like_N"/>
</dbReference>
<dbReference type="SUPFAM" id="SSF50978">
    <property type="entry name" value="WD40 repeat-like"/>
    <property type="match status" value="2"/>
</dbReference>
<dbReference type="SUPFAM" id="SSF52540">
    <property type="entry name" value="P-loop containing nucleoside triphosphate hydrolases"/>
    <property type="match status" value="1"/>
</dbReference>
<gene>
    <name evidence="6 8" type="ORF">P152DRAFT_454640</name>
</gene>
<feature type="repeat" description="WD" evidence="3">
    <location>
        <begin position="1032"/>
        <end position="1073"/>
    </location>
</feature>
<evidence type="ECO:0000256" key="3">
    <source>
        <dbReference type="PROSITE-ProRule" id="PRU00221"/>
    </source>
</evidence>
<feature type="repeat" description="WD" evidence="3">
    <location>
        <begin position="1158"/>
        <end position="1199"/>
    </location>
</feature>
<evidence type="ECO:0000313" key="7">
    <source>
        <dbReference type="Proteomes" id="UP000504638"/>
    </source>
</evidence>
<dbReference type="PRINTS" id="PR00320">
    <property type="entry name" value="GPROTEINBRPT"/>
</dbReference>
<reference evidence="6 8" key="1">
    <citation type="submission" date="2020-01" db="EMBL/GenBank/DDBJ databases">
        <authorList>
            <consortium name="DOE Joint Genome Institute"/>
            <person name="Haridas S."/>
            <person name="Albert R."/>
            <person name="Binder M."/>
            <person name="Bloem J."/>
            <person name="Labutti K."/>
            <person name="Salamov A."/>
            <person name="Andreopoulos B."/>
            <person name="Baker S.E."/>
            <person name="Barry K."/>
            <person name="Bills G."/>
            <person name="Bluhm B.H."/>
            <person name="Cannon C."/>
            <person name="Castanera R."/>
            <person name="Culley D.E."/>
            <person name="Daum C."/>
            <person name="Ezra D."/>
            <person name="Gonzalez J.B."/>
            <person name="Henrissat B."/>
            <person name="Kuo A."/>
            <person name="Liang C."/>
            <person name="Lipzen A."/>
            <person name="Lutzoni F."/>
            <person name="Magnuson J."/>
            <person name="Mondo S."/>
            <person name="Nolan M."/>
            <person name="Ohm R."/>
            <person name="Pangilinan J."/>
            <person name="Park H.-J."/>
            <person name="Ramirez L."/>
            <person name="Alfaro M."/>
            <person name="Sun H."/>
            <person name="Tritt A."/>
            <person name="Yoshinaga Y."/>
            <person name="Zwiers L.-H."/>
            <person name="Turgeon B.G."/>
            <person name="Goodwin S.B."/>
            <person name="Spatafora J.W."/>
            <person name="Crous P.W."/>
            <person name="Grigoriev I.V."/>
        </authorList>
    </citation>
    <scope>NUCLEOTIDE SEQUENCE</scope>
    <source>
        <strain evidence="6 8">CBS 781.70</strain>
    </source>
</reference>
<evidence type="ECO:0000256" key="4">
    <source>
        <dbReference type="SAM" id="MobiDB-lite"/>
    </source>
</evidence>
<sequence length="1295" mass="141583">MAGSTQHISSVSIDNHSQAAVGTFQAPVYIGNKENLNDALNSLPIAKDAAFDTYYRHEPTCLPNTRVDLLKDIYNWADGDNSPTIFWLSGLAGTGKSTIARTLAAKYLDTGGIAASFFFSRNGGEGGYLRHGERFVTSIAVQLASNVPPAKQAICGAIFAQSNIASRALREQWRHLIHRPLSELPDRNCQSRYILVVDALDECENENDIQTILQLLAETRSLETVQLRVFLTSRREIPIRNSFVQIPDDVYQDAILHEISSSIVDHDIRIFLRHELEQIARTHGLPVSWPGDQVVDQLVGSSCGLFIWAATTCLFINEARMYAPDRLSIILKADSADDSADGLSSDSSTTDDKNDDPVMAPQQHLDKLYITVLRSSVQKYKKPERKKCRKLLGTTMETIAVLSSPLSTHSLSKLLDTTQEGIHQILNDLHSIVDVPKNSTHPLRLHHPSFRDFILNPKRCEDLKFRIDNKQVHRTLAMQCIQLMSKTFKQDDICCIGHPGTLITQVKHSQIEQHLPPEIQYACLHWIQHLQRGGSQLKDTDQVHTFLQKNLLRWLEALGWMKNVSKGIHAIVSLESMAASHKCLRLFEFVHDIKRFVLYNRSAIEQAPLQTYCSALIFAPEASIVRIQFKGSMPQWMRRLPKVDYDWNALLQTLEGHSAGVHAVAFSPDGKTLASASNDKTVKLWNAVSGALLQTLEGHSTGAMAMAFSPDGKTLASASWNGMVKLWDARSGALQQTLESHSSGVMAIAFSQDGKTLASAYGDGMAKLWDAESGVLQQTLERYSIPDIALVFSWDSKTLASASWDGTVKLWDARSGALLQTLEDHSSQVNTVAFSRDGKTLASAYGDGTIKLWDAGLGTLQQTIEGHSSGVPAIDFSRNGKTLASASADMTIKLWDARSGALQQTLEGHSSLVMAVTFSRDSKTLASASVDRTIKLWDTGSGTLQQTLKRHSSPVNTVAFSRDGKTLVSAYGNGTIKLWDAGSGVVQQTLECYSSPVNTVAFSRDGKMLASAYGNGTIKLWDAGSGAVQQTLECYSSPVNTVAFSRDGKTLVSAYGNGTIKLWDAGSGALQQTLQGHSSVVKVIAFSPDGKTLASASNDKTVKLWNTGSGVLLQTLEGHSFGVVAVAFSPDGKTLASAPWDKTIKLWDVGSGVLQLILEGHSHRVNAVVFSRDSKTLASASADRTVKLWDVGSGAVLQTHDVGNICYDLSFSDNGTSIQTDRGSWPILSPFSDGTGVTSPQYLFSIFVHDQWVSSHTERILWLPSEYRPSAIAVYEGIVAFGYISGRVITMELAL</sequence>
<evidence type="ECO:0000313" key="8">
    <source>
        <dbReference type="RefSeq" id="XP_033538003.1"/>
    </source>
</evidence>
<feature type="repeat" description="WD" evidence="3">
    <location>
        <begin position="1116"/>
        <end position="1149"/>
    </location>
</feature>
<evidence type="ECO:0000256" key="1">
    <source>
        <dbReference type="ARBA" id="ARBA00022574"/>
    </source>
</evidence>
<keyword evidence="7" id="KW-1185">Reference proteome</keyword>
<evidence type="ECO:0000256" key="2">
    <source>
        <dbReference type="ARBA" id="ARBA00022737"/>
    </source>
</evidence>
<dbReference type="Gene3D" id="3.40.50.300">
    <property type="entry name" value="P-loop containing nucleotide triphosphate hydrolases"/>
    <property type="match status" value="1"/>
</dbReference>